<evidence type="ECO:0000313" key="2">
    <source>
        <dbReference type="EMBL" id="ESS00589.1"/>
    </source>
</evidence>
<evidence type="ECO:0000313" key="3">
    <source>
        <dbReference type="Proteomes" id="UP000018412"/>
    </source>
</evidence>
<dbReference type="EMBL" id="AYHA01000161">
    <property type="protein sequence ID" value="ESS00589.1"/>
    <property type="molecule type" value="Genomic_DNA"/>
</dbReference>
<dbReference type="NCBIfam" id="TIGR01603">
    <property type="entry name" value="maj_tail_phi13"/>
    <property type="match status" value="1"/>
</dbReference>
<gene>
    <name evidence="2" type="ORF">NB22_09430</name>
</gene>
<reference evidence="3" key="1">
    <citation type="submission" date="2013-10" db="EMBL/GenBank/DDBJ databases">
        <title>Draft genome sequence of Lactobacillus fermentum NB-22.</title>
        <authorList>
            <person name="Chaplin A.V."/>
            <person name="Shkoporov A.N."/>
            <person name="Khokhlova E.V."/>
            <person name="Efimov B.A."/>
            <person name="Kafarskaia L.I."/>
        </authorList>
    </citation>
    <scope>NUCLEOTIDE SEQUENCE [LARGE SCALE GENOMIC DNA]</scope>
    <source>
        <strain evidence="3">NB-22</strain>
    </source>
</reference>
<dbReference type="Proteomes" id="UP000018412">
    <property type="component" value="Unassembled WGS sequence"/>
</dbReference>
<sequence>MAGSTPAKLAKFGCSNFEYGVVGDDDLVQTTRKVPGLSEVKIELTDEMKTLAADDGPYLVLSGGITESKETINIYDLDSETKKDLYGITVENGVEKYAKNIMPNYVATLFKTKLSNGKNVWFALLKGMFSLPGISSKTQDGTPDPEADEIEGSFVPRGDADTGNILLIGREDSVGFNFETFHAMVFPKTADEAAGKTASAESH</sequence>
<dbReference type="AlphaFoldDB" id="A0A829LJX4"/>
<proteinExistence type="predicted"/>
<reference evidence="2 3" key="2">
    <citation type="journal article" date="2015" name="Genome Announc.">
        <title>Draft Genome Sequence of Lactobacillus fermentum NB-22.</title>
        <authorList>
            <person name="Chaplin A.V."/>
            <person name="Shkoporov A.N."/>
            <person name="Efimov B.A."/>
            <person name="Pikina A.P."/>
            <person name="Borisova O.Y."/>
            <person name="Gladko I.A."/>
            <person name="Postnikova E.A."/>
            <person name="Lordkipanidze A.E."/>
            <person name="Kafarskaia L.I."/>
        </authorList>
    </citation>
    <scope>NUCLEOTIDE SEQUENCE [LARGE SCALE GENOMIC DNA]</scope>
    <source>
        <strain evidence="2 3">NB-22</strain>
    </source>
</reference>
<comment type="caution">
    <text evidence="2">The sequence shown here is derived from an EMBL/GenBank/DDBJ whole genome shotgun (WGS) entry which is preliminary data.</text>
</comment>
<evidence type="ECO:0000256" key="1">
    <source>
        <dbReference type="SAM" id="MobiDB-lite"/>
    </source>
</evidence>
<feature type="region of interest" description="Disordered" evidence="1">
    <location>
        <begin position="136"/>
        <end position="157"/>
    </location>
</feature>
<dbReference type="RefSeq" id="WP_016058025.1">
    <property type="nucleotide sequence ID" value="NZ_KI546276.1"/>
</dbReference>
<organism evidence="2 3">
    <name type="scientific">Limosilactobacillus fermentum NB-22</name>
    <dbReference type="NCBI Taxonomy" id="1408443"/>
    <lineage>
        <taxon>Bacteria</taxon>
        <taxon>Bacillati</taxon>
        <taxon>Bacillota</taxon>
        <taxon>Bacilli</taxon>
        <taxon>Lactobacillales</taxon>
        <taxon>Lactobacillaceae</taxon>
        <taxon>Limosilactobacillus</taxon>
    </lineage>
</organism>
<dbReference type="InterPro" id="IPR006490">
    <property type="entry name" value="Maj_tail_phi13"/>
</dbReference>
<protein>
    <submittedName>
        <fullName evidence="2">Major tail protein</fullName>
    </submittedName>
</protein>
<name>A0A829LJX4_LIMFE</name>
<accession>A0A829LJX4</accession>